<sequence length="216" mass="24479">MKINKFLVSVIGLTLVATLIAYPVLPQQIPTHWNINGDVDDYSPRWMAIVLACLPAFMYGLFWLMPKIDPKQKSFSKFTKAYERVMLILILFMVVLQIMTFLVALGVELPIDLIAKIGISILFIVMGNYLGQVKPNYTFGIRTPWTLASDEVWTKTHRMSSYLIVVSGVLMLFCAFVSGIVGMSLYLACIFIPIIFSMGYSYYLYHCQSNKKDGIS</sequence>
<feature type="transmembrane region" description="Helical" evidence="1">
    <location>
        <begin position="113"/>
        <end position="131"/>
    </location>
</feature>
<feature type="transmembrane region" description="Helical" evidence="1">
    <location>
        <begin position="85"/>
        <end position="107"/>
    </location>
</feature>
<gene>
    <name evidence="3" type="ORF">GMA92_06085</name>
</gene>
<keyword evidence="1" id="KW-0472">Membrane</keyword>
<feature type="transmembrane region" description="Helical" evidence="1">
    <location>
        <begin position="45"/>
        <end position="64"/>
    </location>
</feature>
<dbReference type="Pfam" id="PF13630">
    <property type="entry name" value="SdpI"/>
    <property type="match status" value="1"/>
</dbReference>
<feature type="transmembrane region" description="Helical" evidence="1">
    <location>
        <begin position="162"/>
        <end position="179"/>
    </location>
</feature>
<dbReference type="PANTHER" id="PTHR37810:SF5">
    <property type="entry name" value="IMMUNITY PROTEIN SDPI"/>
    <property type="match status" value="1"/>
</dbReference>
<organism evidence="3 4">
    <name type="scientific">Turicibacter sanguinis</name>
    <dbReference type="NCBI Taxonomy" id="154288"/>
    <lineage>
        <taxon>Bacteria</taxon>
        <taxon>Bacillati</taxon>
        <taxon>Bacillota</taxon>
        <taxon>Erysipelotrichia</taxon>
        <taxon>Erysipelotrichales</taxon>
        <taxon>Turicibacteraceae</taxon>
        <taxon>Turicibacter</taxon>
    </lineage>
</organism>
<keyword evidence="1" id="KW-1133">Transmembrane helix</keyword>
<evidence type="ECO:0000313" key="3">
    <source>
        <dbReference type="EMBL" id="MTK20984.1"/>
    </source>
</evidence>
<dbReference type="Pfam" id="PF07853">
    <property type="entry name" value="DUF1648"/>
    <property type="match status" value="1"/>
</dbReference>
<proteinExistence type="predicted"/>
<dbReference type="GO" id="GO:0009636">
    <property type="term" value="P:response to toxic substance"/>
    <property type="evidence" value="ECO:0007669"/>
    <property type="project" value="TreeGrafter"/>
</dbReference>
<reference evidence="3 4" key="1">
    <citation type="journal article" date="2019" name="Nat. Med.">
        <title>A library of human gut bacterial isolates paired with longitudinal multiomics data enables mechanistic microbiome research.</title>
        <authorList>
            <person name="Poyet M."/>
            <person name="Groussin M."/>
            <person name="Gibbons S.M."/>
            <person name="Avila-Pacheco J."/>
            <person name="Jiang X."/>
            <person name="Kearney S.M."/>
            <person name="Perrotta A.R."/>
            <person name="Berdy B."/>
            <person name="Zhao S."/>
            <person name="Lieberman T.D."/>
            <person name="Swanson P.K."/>
            <person name="Smith M."/>
            <person name="Roesemann S."/>
            <person name="Alexander J.E."/>
            <person name="Rich S.A."/>
            <person name="Livny J."/>
            <person name="Vlamakis H."/>
            <person name="Clish C."/>
            <person name="Bullock K."/>
            <person name="Deik A."/>
            <person name="Scott J."/>
            <person name="Pierce K.A."/>
            <person name="Xavier R.J."/>
            <person name="Alm E.J."/>
        </authorList>
    </citation>
    <scope>NUCLEOTIDE SEQUENCE [LARGE SCALE GENOMIC DNA]</scope>
    <source>
        <strain evidence="3 4">BIOML-A198</strain>
    </source>
</reference>
<dbReference type="AlphaFoldDB" id="A0A9X5AP38"/>
<dbReference type="InterPro" id="IPR012867">
    <property type="entry name" value="DUF1648"/>
</dbReference>
<accession>A0A9X5AP38</accession>
<feature type="transmembrane region" description="Helical" evidence="1">
    <location>
        <begin position="185"/>
        <end position="205"/>
    </location>
</feature>
<name>A0A9X5AP38_9FIRM</name>
<dbReference type="PANTHER" id="PTHR37810">
    <property type="entry name" value="IMMUNITY PROTEIN SDPI"/>
    <property type="match status" value="1"/>
</dbReference>
<dbReference type="InterPro" id="IPR026272">
    <property type="entry name" value="SdpI"/>
</dbReference>
<comment type="caution">
    <text evidence="3">The sequence shown here is derived from an EMBL/GenBank/DDBJ whole genome shotgun (WGS) entry which is preliminary data.</text>
</comment>
<dbReference type="PIRSF" id="PIRSF038959">
    <property type="entry name" value="SdpI"/>
    <property type="match status" value="1"/>
</dbReference>
<evidence type="ECO:0000259" key="2">
    <source>
        <dbReference type="Pfam" id="PF07853"/>
    </source>
</evidence>
<dbReference type="InterPro" id="IPR025962">
    <property type="entry name" value="SdpI/YhfL"/>
</dbReference>
<evidence type="ECO:0000256" key="1">
    <source>
        <dbReference type="SAM" id="Phobius"/>
    </source>
</evidence>
<keyword evidence="1" id="KW-0812">Transmembrane</keyword>
<dbReference type="EMBL" id="WMQE01000010">
    <property type="protein sequence ID" value="MTK20984.1"/>
    <property type="molecule type" value="Genomic_DNA"/>
</dbReference>
<protein>
    <submittedName>
        <fullName evidence="3">DUF1648 domain-containing protein</fullName>
    </submittedName>
</protein>
<evidence type="ECO:0000313" key="4">
    <source>
        <dbReference type="Proteomes" id="UP000487649"/>
    </source>
</evidence>
<dbReference type="Proteomes" id="UP000487649">
    <property type="component" value="Unassembled WGS sequence"/>
</dbReference>
<feature type="domain" description="DUF1648" evidence="2">
    <location>
        <begin position="11"/>
        <end position="52"/>
    </location>
</feature>